<dbReference type="Gene3D" id="3.40.462.20">
    <property type="match status" value="1"/>
</dbReference>
<dbReference type="GO" id="GO:0016491">
    <property type="term" value="F:oxidoreductase activity"/>
    <property type="evidence" value="ECO:0007669"/>
    <property type="project" value="InterPro"/>
</dbReference>
<evidence type="ECO:0000313" key="4">
    <source>
        <dbReference type="Proteomes" id="UP001320420"/>
    </source>
</evidence>
<gene>
    <name evidence="3" type="ORF">SLS62_007459</name>
</gene>
<dbReference type="GO" id="GO:0050660">
    <property type="term" value="F:flavin adenine dinucleotide binding"/>
    <property type="evidence" value="ECO:0007669"/>
    <property type="project" value="InterPro"/>
</dbReference>
<feature type="domain" description="Berberine/berberine-like" evidence="2">
    <location>
        <begin position="159"/>
        <end position="200"/>
    </location>
</feature>
<reference evidence="3 4" key="1">
    <citation type="submission" date="2024-02" db="EMBL/GenBank/DDBJ databases">
        <title>De novo assembly and annotation of 12 fungi associated with fruit tree decline syndrome in Ontario, Canada.</title>
        <authorList>
            <person name="Sulman M."/>
            <person name="Ellouze W."/>
            <person name="Ilyukhin E."/>
        </authorList>
    </citation>
    <scope>NUCLEOTIDE SEQUENCE [LARGE SCALE GENOMIC DNA]</scope>
    <source>
        <strain evidence="3 4">M11/M66-122</strain>
    </source>
</reference>
<feature type="region of interest" description="Disordered" evidence="1">
    <location>
        <begin position="28"/>
        <end position="52"/>
    </location>
</feature>
<comment type="caution">
    <text evidence="3">The sequence shown here is derived from an EMBL/GenBank/DDBJ whole genome shotgun (WGS) entry which is preliminary data.</text>
</comment>
<dbReference type="InterPro" id="IPR012951">
    <property type="entry name" value="BBE"/>
</dbReference>
<protein>
    <recommendedName>
        <fullName evidence="2">Berberine/berberine-like domain-containing protein</fullName>
    </recommendedName>
</protein>
<dbReference type="InterPro" id="IPR016169">
    <property type="entry name" value="FAD-bd_PCMH_sub2"/>
</dbReference>
<evidence type="ECO:0000313" key="3">
    <source>
        <dbReference type="EMBL" id="KAK7750612.1"/>
    </source>
</evidence>
<dbReference type="Pfam" id="PF08031">
    <property type="entry name" value="BBE"/>
    <property type="match status" value="1"/>
</dbReference>
<name>A0AAN9UPP5_9PEZI</name>
<keyword evidence="4" id="KW-1185">Reference proteome</keyword>
<dbReference type="Gene3D" id="3.30.465.10">
    <property type="match status" value="1"/>
</dbReference>
<proteinExistence type="predicted"/>
<evidence type="ECO:0000259" key="2">
    <source>
        <dbReference type="Pfam" id="PF08031"/>
    </source>
</evidence>
<accession>A0AAN9UPP5</accession>
<evidence type="ECO:0000256" key="1">
    <source>
        <dbReference type="SAM" id="MobiDB-lite"/>
    </source>
</evidence>
<dbReference type="AlphaFoldDB" id="A0AAN9UPP5"/>
<sequence length="227" mass="24056">MTEDELFDFVQPLYDDLNAIGIRANNSRPAPASNWGSAGAAGDGTGDAPGSSRFASRLFPRANFEEPLLFAATQRAFRESVEAGYTFHGIHVAPTDAVGGSPGGADNAVSPAFRAAVMHADLFDRTRLAGLSPAAFDAAHACLDAQMQKWRAASPGSGAYFNEADLQEPDWQSAFFGAKYDALRQIKRAIDPWGLFYAPATVGSEDWVVGVADGLPSQNGPLCRASL</sequence>
<dbReference type="Proteomes" id="UP001320420">
    <property type="component" value="Unassembled WGS sequence"/>
</dbReference>
<organism evidence="3 4">
    <name type="scientific">Diatrype stigma</name>
    <dbReference type="NCBI Taxonomy" id="117547"/>
    <lineage>
        <taxon>Eukaryota</taxon>
        <taxon>Fungi</taxon>
        <taxon>Dikarya</taxon>
        <taxon>Ascomycota</taxon>
        <taxon>Pezizomycotina</taxon>
        <taxon>Sordariomycetes</taxon>
        <taxon>Xylariomycetidae</taxon>
        <taxon>Xylariales</taxon>
        <taxon>Diatrypaceae</taxon>
        <taxon>Diatrype</taxon>
    </lineage>
</organism>
<dbReference type="EMBL" id="JAKJXP020000061">
    <property type="protein sequence ID" value="KAK7750612.1"/>
    <property type="molecule type" value="Genomic_DNA"/>
</dbReference>